<protein>
    <recommendedName>
        <fullName evidence="3">CST complex subunit STN1</fullName>
    </recommendedName>
    <alternativeName>
        <fullName evidence="8">Suppressor of cdc thirteen homolog</fullName>
    </alternativeName>
</protein>
<comment type="subcellular location">
    <subcellularLocation>
        <location evidence="2">Chromosome</location>
        <location evidence="2">Telomere</location>
    </subcellularLocation>
    <subcellularLocation>
        <location evidence="1">Nucleus</location>
    </subcellularLocation>
</comment>
<evidence type="ECO:0000256" key="1">
    <source>
        <dbReference type="ARBA" id="ARBA00004123"/>
    </source>
</evidence>
<dbReference type="KEGG" id="spar:SPRG_10011"/>
<dbReference type="PANTHER" id="PTHR13989">
    <property type="entry name" value="REPLICATION PROTEIN A-RELATED"/>
    <property type="match status" value="1"/>
</dbReference>
<dbReference type="Proteomes" id="UP000030745">
    <property type="component" value="Unassembled WGS sequence"/>
</dbReference>
<evidence type="ECO:0000313" key="10">
    <source>
        <dbReference type="EMBL" id="KDO23203.1"/>
    </source>
</evidence>
<dbReference type="GO" id="GO:0003677">
    <property type="term" value="F:DNA binding"/>
    <property type="evidence" value="ECO:0007669"/>
    <property type="project" value="UniProtKB-KW"/>
</dbReference>
<evidence type="ECO:0000256" key="3">
    <source>
        <dbReference type="ARBA" id="ARBA00017411"/>
    </source>
</evidence>
<gene>
    <name evidence="10" type="ORF">SPRG_10011</name>
</gene>
<keyword evidence="4" id="KW-0158">Chromosome</keyword>
<dbReference type="AlphaFoldDB" id="A0A067BY87"/>
<proteinExistence type="predicted"/>
<dbReference type="InterPro" id="IPR018856">
    <property type="entry name" value="Stn1_N"/>
</dbReference>
<keyword evidence="5" id="KW-0779">Telomere</keyword>
<keyword evidence="7" id="KW-0539">Nucleus</keyword>
<dbReference type="InterPro" id="IPR040260">
    <property type="entry name" value="RFA2-like"/>
</dbReference>
<keyword evidence="6" id="KW-0238">DNA-binding</keyword>
<evidence type="ECO:0000256" key="2">
    <source>
        <dbReference type="ARBA" id="ARBA00004574"/>
    </source>
</evidence>
<dbReference type="RefSeq" id="XP_012206154.1">
    <property type="nucleotide sequence ID" value="XM_012350764.1"/>
</dbReference>
<accession>A0A067BY87</accession>
<dbReference type="GO" id="GO:0005634">
    <property type="term" value="C:nucleus"/>
    <property type="evidence" value="ECO:0007669"/>
    <property type="project" value="UniProtKB-SubCell"/>
</dbReference>
<feature type="domain" description="CST complex subunit Stn1 N-terminal" evidence="9">
    <location>
        <begin position="15"/>
        <end position="123"/>
    </location>
</feature>
<name>A0A067BY87_SAPPC</name>
<dbReference type="EMBL" id="KK583257">
    <property type="protein sequence ID" value="KDO23203.1"/>
    <property type="molecule type" value="Genomic_DNA"/>
</dbReference>
<evidence type="ECO:0000256" key="7">
    <source>
        <dbReference type="ARBA" id="ARBA00023242"/>
    </source>
</evidence>
<organism evidence="10 11">
    <name type="scientific">Saprolegnia parasitica (strain CBS 223.65)</name>
    <dbReference type="NCBI Taxonomy" id="695850"/>
    <lineage>
        <taxon>Eukaryota</taxon>
        <taxon>Sar</taxon>
        <taxon>Stramenopiles</taxon>
        <taxon>Oomycota</taxon>
        <taxon>Saprolegniomycetes</taxon>
        <taxon>Saprolegniales</taxon>
        <taxon>Saprolegniaceae</taxon>
        <taxon>Saprolegnia</taxon>
    </lineage>
</organism>
<evidence type="ECO:0000256" key="6">
    <source>
        <dbReference type="ARBA" id="ARBA00023125"/>
    </source>
</evidence>
<dbReference type="OrthoDB" id="77828at2759"/>
<dbReference type="PANTHER" id="PTHR13989:SF33">
    <property type="entry name" value="CST COMPLEX SUBUNIT STN1"/>
    <property type="match status" value="1"/>
</dbReference>
<dbReference type="VEuPathDB" id="FungiDB:SPRG_10011"/>
<dbReference type="Pfam" id="PF10451">
    <property type="entry name" value="Stn1"/>
    <property type="match status" value="1"/>
</dbReference>
<dbReference type="GeneID" id="24132147"/>
<evidence type="ECO:0000256" key="5">
    <source>
        <dbReference type="ARBA" id="ARBA00022895"/>
    </source>
</evidence>
<evidence type="ECO:0000256" key="4">
    <source>
        <dbReference type="ARBA" id="ARBA00022454"/>
    </source>
</evidence>
<dbReference type="Gene3D" id="2.40.50.140">
    <property type="entry name" value="Nucleic acid-binding proteins"/>
    <property type="match status" value="1"/>
</dbReference>
<dbReference type="InterPro" id="IPR012340">
    <property type="entry name" value="NA-bd_OB-fold"/>
</dbReference>
<sequence length="239" mass="26553">MDPLNWSYVKVLACHLLQIPAPTSDEMFYRLHGRIITRAQLVGVVASMQHKTDRTEYLLDDGTGEVCFVDWQTDAPPCQLGDLVHVFGRLKPSWERRVELHATKVVVAVDPNAEMLHWAQAQLLYQHVYNQPAPYVEAPLPTPRETTLEALCRHAFLGLPLPVEAPDVDDALPVAIVKHLAQDNAPSSIRFRDAVADVVVVPDMGASTRLGRFRKAFALLRRLGALYLQGSSTSSTLLA</sequence>
<keyword evidence="11" id="KW-1185">Reference proteome</keyword>
<evidence type="ECO:0000259" key="9">
    <source>
        <dbReference type="Pfam" id="PF10451"/>
    </source>
</evidence>
<evidence type="ECO:0000256" key="8">
    <source>
        <dbReference type="ARBA" id="ARBA00030039"/>
    </source>
</evidence>
<dbReference type="GO" id="GO:0000781">
    <property type="term" value="C:chromosome, telomeric region"/>
    <property type="evidence" value="ECO:0007669"/>
    <property type="project" value="UniProtKB-SubCell"/>
</dbReference>
<evidence type="ECO:0000313" key="11">
    <source>
        <dbReference type="Proteomes" id="UP000030745"/>
    </source>
</evidence>
<dbReference type="SUPFAM" id="SSF50249">
    <property type="entry name" value="Nucleic acid-binding proteins"/>
    <property type="match status" value="1"/>
</dbReference>
<reference evidence="10 11" key="1">
    <citation type="journal article" date="2013" name="PLoS Genet.">
        <title>Distinctive expansion of potential virulence genes in the genome of the oomycete fish pathogen Saprolegnia parasitica.</title>
        <authorList>
            <person name="Jiang R.H."/>
            <person name="de Bruijn I."/>
            <person name="Haas B.J."/>
            <person name="Belmonte R."/>
            <person name="Lobach L."/>
            <person name="Christie J."/>
            <person name="van den Ackerveken G."/>
            <person name="Bottin A."/>
            <person name="Bulone V."/>
            <person name="Diaz-Moreno S.M."/>
            <person name="Dumas B."/>
            <person name="Fan L."/>
            <person name="Gaulin E."/>
            <person name="Govers F."/>
            <person name="Grenville-Briggs L.J."/>
            <person name="Horner N.R."/>
            <person name="Levin J.Z."/>
            <person name="Mammella M."/>
            <person name="Meijer H.J."/>
            <person name="Morris P."/>
            <person name="Nusbaum C."/>
            <person name="Oome S."/>
            <person name="Phillips A.J."/>
            <person name="van Rooyen D."/>
            <person name="Rzeszutek E."/>
            <person name="Saraiva M."/>
            <person name="Secombes C.J."/>
            <person name="Seidl M.F."/>
            <person name="Snel B."/>
            <person name="Stassen J.H."/>
            <person name="Sykes S."/>
            <person name="Tripathy S."/>
            <person name="van den Berg H."/>
            <person name="Vega-Arreguin J.C."/>
            <person name="Wawra S."/>
            <person name="Young S.K."/>
            <person name="Zeng Q."/>
            <person name="Dieguez-Uribeondo J."/>
            <person name="Russ C."/>
            <person name="Tyler B.M."/>
            <person name="van West P."/>
        </authorList>
    </citation>
    <scope>NUCLEOTIDE SEQUENCE [LARGE SCALE GENOMIC DNA]</scope>
    <source>
        <strain evidence="10 11">CBS 223.65</strain>
    </source>
</reference>